<dbReference type="RefSeq" id="WP_284722359.1">
    <property type="nucleotide sequence ID" value="NZ_BSND01000003.1"/>
</dbReference>
<dbReference type="Proteomes" id="UP001161423">
    <property type="component" value="Unassembled WGS sequence"/>
</dbReference>
<sequence>MSNWSPVVLHTPTSDASGLSGNVTLETITPWTLGAKEGSGTNTWLAFPNAVTALVKKLNSQPVPALFVLAFTAGSYKDLAAQCQTMAGAFPLKQIEQWQRHAEKLANLQQDKMQLVDTEVVTAGIKLNAVPTVKARMKKALSQQAKAAASSLTSSDPLSALNSFESEKAAFDSATDAALPDLTGGAGWRFYAESDIANQLQTGHPGYEYAYTALMAFIGQPVDLAYLREMMPEDV</sequence>
<organism evidence="1 2">
    <name type="scientific">Methylophaga thalassica</name>
    <dbReference type="NCBI Taxonomy" id="40223"/>
    <lineage>
        <taxon>Bacteria</taxon>
        <taxon>Pseudomonadati</taxon>
        <taxon>Pseudomonadota</taxon>
        <taxon>Gammaproteobacteria</taxon>
        <taxon>Thiotrichales</taxon>
        <taxon>Piscirickettsiaceae</taxon>
        <taxon>Methylophaga</taxon>
    </lineage>
</organism>
<gene>
    <name evidence="1" type="ORF">GCM10007891_05540</name>
</gene>
<protein>
    <submittedName>
        <fullName evidence="1">Uncharacterized protein</fullName>
    </submittedName>
</protein>
<keyword evidence="2" id="KW-1185">Reference proteome</keyword>
<dbReference type="EMBL" id="BSND01000003">
    <property type="protein sequence ID" value="GLP98700.1"/>
    <property type="molecule type" value="Genomic_DNA"/>
</dbReference>
<accession>A0ABQ5TSC8</accession>
<reference evidence="1" key="2">
    <citation type="submission" date="2023-01" db="EMBL/GenBank/DDBJ databases">
        <title>Draft genome sequence of Methylophaga thalassica strain NBRC 102424.</title>
        <authorList>
            <person name="Sun Q."/>
            <person name="Mori K."/>
        </authorList>
    </citation>
    <scope>NUCLEOTIDE SEQUENCE</scope>
    <source>
        <strain evidence="1">NBRC 102424</strain>
    </source>
</reference>
<comment type="caution">
    <text evidence="1">The sequence shown here is derived from an EMBL/GenBank/DDBJ whole genome shotgun (WGS) entry which is preliminary data.</text>
</comment>
<proteinExistence type="predicted"/>
<name>A0ABQ5TSC8_9GAMM</name>
<reference evidence="1" key="1">
    <citation type="journal article" date="2014" name="Int. J. Syst. Evol. Microbiol.">
        <title>Complete genome of a new Firmicutes species belonging to the dominant human colonic microbiota ('Ruminococcus bicirculans') reveals two chromosomes and a selective capacity to utilize plant glucans.</title>
        <authorList>
            <consortium name="NISC Comparative Sequencing Program"/>
            <person name="Wegmann U."/>
            <person name="Louis P."/>
            <person name="Goesmann A."/>
            <person name="Henrissat B."/>
            <person name="Duncan S.H."/>
            <person name="Flint H.J."/>
        </authorList>
    </citation>
    <scope>NUCLEOTIDE SEQUENCE</scope>
    <source>
        <strain evidence="1">NBRC 102424</strain>
    </source>
</reference>
<evidence type="ECO:0000313" key="1">
    <source>
        <dbReference type="EMBL" id="GLP98700.1"/>
    </source>
</evidence>
<evidence type="ECO:0000313" key="2">
    <source>
        <dbReference type="Proteomes" id="UP001161423"/>
    </source>
</evidence>